<dbReference type="HOGENOM" id="CLU_467509_0_0_7"/>
<dbReference type="KEGG" id="dti:Desti_0257"/>
<evidence type="ECO:0008006" key="3">
    <source>
        <dbReference type="Google" id="ProtNLM"/>
    </source>
</evidence>
<proteinExistence type="predicted"/>
<evidence type="ECO:0000313" key="1">
    <source>
        <dbReference type="EMBL" id="AFM23002.1"/>
    </source>
</evidence>
<dbReference type="RefSeq" id="WP_014808161.1">
    <property type="nucleotide sequence ID" value="NC_018025.1"/>
</dbReference>
<dbReference type="OrthoDB" id="5414714at2"/>
<gene>
    <name evidence="1" type="ordered locus">Desti_0257</name>
</gene>
<protein>
    <recommendedName>
        <fullName evidence="3">Porin</fullName>
    </recommendedName>
</protein>
<name>I4C0B1_DESTA</name>
<dbReference type="EMBL" id="CP003360">
    <property type="protein sequence ID" value="AFM23002.1"/>
    <property type="molecule type" value="Genomic_DNA"/>
</dbReference>
<accession>I4C0B1</accession>
<dbReference type="AlphaFoldDB" id="I4C0B1"/>
<organism evidence="1 2">
    <name type="scientific">Desulfomonile tiedjei (strain ATCC 49306 / DSM 6799 / DCB-1)</name>
    <dbReference type="NCBI Taxonomy" id="706587"/>
    <lineage>
        <taxon>Bacteria</taxon>
        <taxon>Pseudomonadati</taxon>
        <taxon>Thermodesulfobacteriota</taxon>
        <taxon>Desulfomonilia</taxon>
        <taxon>Desulfomonilales</taxon>
        <taxon>Desulfomonilaceae</taxon>
        <taxon>Desulfomonile</taxon>
    </lineage>
</organism>
<dbReference type="Proteomes" id="UP000006055">
    <property type="component" value="Chromosome"/>
</dbReference>
<reference evidence="2" key="1">
    <citation type="submission" date="2012-06" db="EMBL/GenBank/DDBJ databases">
        <title>Complete sequence of chromosome of Desulfomonile tiedjei DSM 6799.</title>
        <authorList>
            <person name="Lucas S."/>
            <person name="Copeland A."/>
            <person name="Lapidus A."/>
            <person name="Glavina del Rio T."/>
            <person name="Dalin E."/>
            <person name="Tice H."/>
            <person name="Bruce D."/>
            <person name="Goodwin L."/>
            <person name="Pitluck S."/>
            <person name="Peters L."/>
            <person name="Ovchinnikova G."/>
            <person name="Zeytun A."/>
            <person name="Lu M."/>
            <person name="Kyrpides N."/>
            <person name="Mavromatis K."/>
            <person name="Ivanova N."/>
            <person name="Brettin T."/>
            <person name="Detter J.C."/>
            <person name="Han C."/>
            <person name="Larimer F."/>
            <person name="Land M."/>
            <person name="Hauser L."/>
            <person name="Markowitz V."/>
            <person name="Cheng J.-F."/>
            <person name="Hugenholtz P."/>
            <person name="Woyke T."/>
            <person name="Wu D."/>
            <person name="Spring S."/>
            <person name="Schroeder M."/>
            <person name="Brambilla E."/>
            <person name="Klenk H.-P."/>
            <person name="Eisen J.A."/>
        </authorList>
    </citation>
    <scope>NUCLEOTIDE SEQUENCE [LARGE SCALE GENOMIC DNA]</scope>
    <source>
        <strain evidence="2">ATCC 49306 / DSM 6799 / DCB-1</strain>
    </source>
</reference>
<dbReference type="PATRIC" id="fig|706587.4.peg.290"/>
<keyword evidence="2" id="KW-1185">Reference proteome</keyword>
<sequence length="620" mass="67370">MKRASIVLSVSLLLAAIAIPACGWEFSLTGEMEVRYRYFARTGGADLFGVANPSAHGYNDGAIGLAGYYGGANQVYAQGFSAKGADAAVNDYRIWLYPEFRINNAIRLRGEYWVTGGNVRGSYDGPGYGPYGGIAGGPYPTNPWYVNRGQQGWYQNPAPTGLKNGMGTGLWEKFWLTAQTPWGLIVLGRRGLEFGLGWSMAHESDSDAEMVGLIVPYGSLKFLLFQQLYDNNWINPNGSQVLAPSASITGGMFPAALAAPTDQNGTRDMNGAWAITYRSGDLDTGTCARYVFYRNVHCYSIANPGVAPVPAGPNRADDASNSIVPFLFSGTGLSGAPTYSDVNIWQQIYYTRYFNGRFFFNGEYVMNVAEVARKGGRPISGWQDAWMIELGAICGPAKLSLANFYKSGHDRRGGYLNTTAPLGRTATGIFVMDRYNEFMVFGGSNEAIKPYNFLMGIYGGGNNGYDARGLAWYTDFLAYATRLDYAVAANLNVFGTFIYATRASNTSTAIGQNRGGVSNAMYRVHPGFNSAGTVQTAAVPNVPDNYLGWEANLGADWKLLEGLNLHCLFAFWQPGDWFKWAYVDYSDATTTVVGGTAYPVNPHRGIDPLVGFQTSVVVGF</sequence>
<evidence type="ECO:0000313" key="2">
    <source>
        <dbReference type="Proteomes" id="UP000006055"/>
    </source>
</evidence>